<dbReference type="InterPro" id="IPR002509">
    <property type="entry name" value="NODB_dom"/>
</dbReference>
<sequence length="299" mass="30557">MSRRAVLGGALAVGAAAVLAACAGPTGGSPGATSSGAAAGSAASTAAATTPPSAPTPSPTAAALSPQRLTEVAQRYQGRTPKAWGLEVDGVVLRSTKPAVALTFDACGGPGGAGVDTDLIALLHSQRIPATLFLNSRWIEANRALAEQLAADDLFEIGNHGTRHLPLSVSGRSAYGIKGTTSVQEVVDEVAGNHDVLARLTGKEPRYFRPGTAYYDDVAVKIVRDLGEIPVNFDVNGDAGATFTKDQVIQAVGTAKHGSIIISHMNQPKGMTAEGYAVALPKLVSAGYTFAKLDDLMLA</sequence>
<evidence type="ECO:0000313" key="4">
    <source>
        <dbReference type="EMBL" id="QGF22681.1"/>
    </source>
</evidence>
<protein>
    <submittedName>
        <fullName evidence="4">Polysaccharide deacetylase family protein</fullName>
    </submittedName>
</protein>
<dbReference type="InterPro" id="IPR011330">
    <property type="entry name" value="Glyco_hydro/deAcase_b/a-brl"/>
</dbReference>
<dbReference type="PANTHER" id="PTHR10587">
    <property type="entry name" value="GLYCOSYL TRANSFERASE-RELATED"/>
    <property type="match status" value="1"/>
</dbReference>
<dbReference type="GO" id="GO:0005975">
    <property type="term" value="P:carbohydrate metabolic process"/>
    <property type="evidence" value="ECO:0007669"/>
    <property type="project" value="InterPro"/>
</dbReference>
<evidence type="ECO:0000259" key="3">
    <source>
        <dbReference type="PROSITE" id="PS51677"/>
    </source>
</evidence>
<dbReference type="PANTHER" id="PTHR10587:SF134">
    <property type="entry name" value="SECRETED PROTEIN"/>
    <property type="match status" value="1"/>
</dbReference>
<feature type="domain" description="NodB homology" evidence="3">
    <location>
        <begin position="98"/>
        <end position="291"/>
    </location>
</feature>
<dbReference type="PROSITE" id="PS51257">
    <property type="entry name" value="PROKAR_LIPOPROTEIN"/>
    <property type="match status" value="1"/>
</dbReference>
<name>A0A5Q2F8A5_9ACTN</name>
<dbReference type="EMBL" id="CP045725">
    <property type="protein sequence ID" value="QGF22681.1"/>
    <property type="molecule type" value="Genomic_DNA"/>
</dbReference>
<dbReference type="SUPFAM" id="SSF88713">
    <property type="entry name" value="Glycoside hydrolase/deacetylase"/>
    <property type="match status" value="1"/>
</dbReference>
<gene>
    <name evidence="4" type="ORF">Rai3103_02160</name>
</gene>
<proteinExistence type="predicted"/>
<keyword evidence="2" id="KW-0732">Signal</keyword>
<evidence type="ECO:0000256" key="2">
    <source>
        <dbReference type="SAM" id="SignalP"/>
    </source>
</evidence>
<dbReference type="GO" id="GO:0016810">
    <property type="term" value="F:hydrolase activity, acting on carbon-nitrogen (but not peptide) bonds"/>
    <property type="evidence" value="ECO:0007669"/>
    <property type="project" value="InterPro"/>
</dbReference>
<dbReference type="RefSeq" id="WP_153571210.1">
    <property type="nucleotide sequence ID" value="NZ_CP045725.1"/>
</dbReference>
<dbReference type="InterPro" id="IPR006311">
    <property type="entry name" value="TAT_signal"/>
</dbReference>
<dbReference type="Pfam" id="PF01522">
    <property type="entry name" value="Polysacc_deac_1"/>
    <property type="match status" value="1"/>
</dbReference>
<reference evidence="4 5" key="1">
    <citation type="submission" date="2019-10" db="EMBL/GenBank/DDBJ databases">
        <title>Genomic analysis of Raineyella sp. CBA3103.</title>
        <authorList>
            <person name="Roh S.W."/>
        </authorList>
    </citation>
    <scope>NUCLEOTIDE SEQUENCE [LARGE SCALE GENOMIC DNA]</scope>
    <source>
        <strain evidence="4 5">CBA3103</strain>
    </source>
</reference>
<accession>A0A5Q2F8A5</accession>
<feature type="chain" id="PRO_5038731915" evidence="2">
    <location>
        <begin position="21"/>
        <end position="299"/>
    </location>
</feature>
<evidence type="ECO:0000256" key="1">
    <source>
        <dbReference type="SAM" id="MobiDB-lite"/>
    </source>
</evidence>
<dbReference type="Gene3D" id="3.20.20.370">
    <property type="entry name" value="Glycoside hydrolase/deacetylase"/>
    <property type="match status" value="1"/>
</dbReference>
<dbReference type="CDD" id="cd10955">
    <property type="entry name" value="CE4_BH0857_like"/>
    <property type="match status" value="1"/>
</dbReference>
<dbReference type="PROSITE" id="PS51318">
    <property type="entry name" value="TAT"/>
    <property type="match status" value="1"/>
</dbReference>
<dbReference type="InterPro" id="IPR050248">
    <property type="entry name" value="Polysacc_deacetylase_ArnD"/>
</dbReference>
<dbReference type="KEGG" id="rain:Rai3103_02160"/>
<dbReference type="PROSITE" id="PS51677">
    <property type="entry name" value="NODB"/>
    <property type="match status" value="1"/>
</dbReference>
<organism evidence="4 5">
    <name type="scientific">Raineyella fluvialis</name>
    <dbReference type="NCBI Taxonomy" id="2662261"/>
    <lineage>
        <taxon>Bacteria</taxon>
        <taxon>Bacillati</taxon>
        <taxon>Actinomycetota</taxon>
        <taxon>Actinomycetes</taxon>
        <taxon>Propionibacteriales</taxon>
        <taxon>Propionibacteriaceae</taxon>
        <taxon>Raineyella</taxon>
    </lineage>
</organism>
<dbReference type="AlphaFoldDB" id="A0A5Q2F8A5"/>
<keyword evidence="5" id="KW-1185">Reference proteome</keyword>
<dbReference type="Proteomes" id="UP000386847">
    <property type="component" value="Chromosome"/>
</dbReference>
<evidence type="ECO:0000313" key="5">
    <source>
        <dbReference type="Proteomes" id="UP000386847"/>
    </source>
</evidence>
<feature type="signal peptide" evidence="2">
    <location>
        <begin position="1"/>
        <end position="20"/>
    </location>
</feature>
<feature type="region of interest" description="Disordered" evidence="1">
    <location>
        <begin position="43"/>
        <end position="66"/>
    </location>
</feature>